<reference evidence="2 3" key="1">
    <citation type="journal article" date="2014" name="Mol. Plant">
        <title>Chromosome Scale Genome Assembly and Transcriptome Profiling of Nannochloropsis gaditana in Nitrogen Depletion.</title>
        <authorList>
            <person name="Corteggiani Carpinelli E."/>
            <person name="Telatin A."/>
            <person name="Vitulo N."/>
            <person name="Forcato C."/>
            <person name="D'Angelo M."/>
            <person name="Schiavon R."/>
            <person name="Vezzi A."/>
            <person name="Giacometti G.M."/>
            <person name="Morosinotto T."/>
            <person name="Valle G."/>
        </authorList>
    </citation>
    <scope>NUCLEOTIDE SEQUENCE [LARGE SCALE GENOMIC DNA]</scope>
    <source>
        <strain evidence="2 3">B-31</strain>
    </source>
</reference>
<proteinExistence type="predicted"/>
<dbReference type="Proteomes" id="UP000019335">
    <property type="component" value="Chromosome 4"/>
</dbReference>
<keyword evidence="3" id="KW-1185">Reference proteome</keyword>
<feature type="compositionally biased region" description="Basic and acidic residues" evidence="1">
    <location>
        <begin position="33"/>
        <end position="57"/>
    </location>
</feature>
<gene>
    <name evidence="2" type="ORF">Naga_101096g2</name>
</gene>
<organism evidence="2 3">
    <name type="scientific">Nannochloropsis gaditana</name>
    <dbReference type="NCBI Taxonomy" id="72520"/>
    <lineage>
        <taxon>Eukaryota</taxon>
        <taxon>Sar</taxon>
        <taxon>Stramenopiles</taxon>
        <taxon>Ochrophyta</taxon>
        <taxon>Eustigmatophyceae</taxon>
        <taxon>Eustigmatales</taxon>
        <taxon>Monodopsidaceae</taxon>
        <taxon>Nannochloropsis</taxon>
    </lineage>
</organism>
<dbReference type="AlphaFoldDB" id="W7TQV6"/>
<comment type="caution">
    <text evidence="2">The sequence shown here is derived from an EMBL/GenBank/DDBJ whole genome shotgun (WGS) entry which is preliminary data.</text>
</comment>
<dbReference type="EMBL" id="AZIL01000286">
    <property type="protein sequence ID" value="EWM28477.1"/>
    <property type="molecule type" value="Genomic_DNA"/>
</dbReference>
<sequence>MQERTSKGSSPNRAATAAPYRTRRCGPDGPVSAEKRADRIEAMDREEGRMERREGRRETAAAVGRKFERNGCVTAANRCLCAGMPASKHCT</sequence>
<evidence type="ECO:0000256" key="1">
    <source>
        <dbReference type="SAM" id="MobiDB-lite"/>
    </source>
</evidence>
<evidence type="ECO:0000313" key="2">
    <source>
        <dbReference type="EMBL" id="EWM28477.1"/>
    </source>
</evidence>
<feature type="region of interest" description="Disordered" evidence="1">
    <location>
        <begin position="1"/>
        <end position="57"/>
    </location>
</feature>
<name>W7TQV6_9STRA</name>
<evidence type="ECO:0000313" key="3">
    <source>
        <dbReference type="Proteomes" id="UP000019335"/>
    </source>
</evidence>
<protein>
    <submittedName>
        <fullName evidence="2">Uncharacterized protein</fullName>
    </submittedName>
</protein>
<accession>W7TQV6</accession>